<dbReference type="GO" id="GO:0005524">
    <property type="term" value="F:ATP binding"/>
    <property type="evidence" value="ECO:0007669"/>
    <property type="project" value="UniProtKB-KW"/>
</dbReference>
<dbReference type="SMART" id="SM00382">
    <property type="entry name" value="AAA"/>
    <property type="match status" value="1"/>
</dbReference>
<feature type="domain" description="ABC transporter" evidence="5">
    <location>
        <begin position="5"/>
        <end position="232"/>
    </location>
</feature>
<dbReference type="EMBL" id="QGTZ01000001">
    <property type="protein sequence ID" value="PWW44894.1"/>
    <property type="molecule type" value="Genomic_DNA"/>
</dbReference>
<evidence type="ECO:0000256" key="1">
    <source>
        <dbReference type="ARBA" id="ARBA00005417"/>
    </source>
</evidence>
<dbReference type="InterPro" id="IPR017911">
    <property type="entry name" value="MacB-like_ATP-bd"/>
</dbReference>
<comment type="similarity">
    <text evidence="1">Belongs to the ABC transporter superfamily.</text>
</comment>
<dbReference type="PANTHER" id="PTHR42798:SF2">
    <property type="entry name" value="ABC TRANSPORTER ATP-BINDING PROTEIN MG467-RELATED"/>
    <property type="match status" value="1"/>
</dbReference>
<evidence type="ECO:0000256" key="3">
    <source>
        <dbReference type="ARBA" id="ARBA00022741"/>
    </source>
</evidence>
<dbReference type="InterPro" id="IPR027417">
    <property type="entry name" value="P-loop_NTPase"/>
</dbReference>
<dbReference type="Gene3D" id="3.40.50.300">
    <property type="entry name" value="P-loop containing nucleotide triphosphate hydrolases"/>
    <property type="match status" value="1"/>
</dbReference>
<dbReference type="PROSITE" id="PS00211">
    <property type="entry name" value="ABC_TRANSPORTER_1"/>
    <property type="match status" value="1"/>
</dbReference>
<dbReference type="GO" id="GO:0016887">
    <property type="term" value="F:ATP hydrolysis activity"/>
    <property type="evidence" value="ECO:0007669"/>
    <property type="project" value="InterPro"/>
</dbReference>
<keyword evidence="4 6" id="KW-0067">ATP-binding</keyword>
<dbReference type="Proteomes" id="UP000247078">
    <property type="component" value="Unassembled WGS sequence"/>
</dbReference>
<evidence type="ECO:0000256" key="4">
    <source>
        <dbReference type="ARBA" id="ARBA00022840"/>
    </source>
</evidence>
<reference evidence="6 7" key="1">
    <citation type="submission" date="2018-05" db="EMBL/GenBank/DDBJ databases">
        <title>Freshwater and sediment microbial communities from various areas in North America, analyzing microbe dynamics in response to fracking.</title>
        <authorList>
            <person name="Lamendella R."/>
        </authorList>
    </citation>
    <scope>NUCLEOTIDE SEQUENCE [LARGE SCALE GENOMIC DNA]</scope>
    <source>
        <strain evidence="6 7">DB-3</strain>
    </source>
</reference>
<dbReference type="GO" id="GO:0022857">
    <property type="term" value="F:transmembrane transporter activity"/>
    <property type="evidence" value="ECO:0007669"/>
    <property type="project" value="UniProtKB-ARBA"/>
</dbReference>
<evidence type="ECO:0000313" key="7">
    <source>
        <dbReference type="Proteomes" id="UP000247078"/>
    </source>
</evidence>
<sequence length="232" mass="26338">MMELIQLKNITKAYRRQSPDAPALEDINLTIHRGELIAIMGPSGSGKSTLLNILGFMDHPTEGEYLFDAQPLQRISSRHIHRTRNQMVGFVFQHFALLKDYTVQDNVILPLTFRKGKHKDRVAKATHYLEKVGLASHRLKKANELSGGQQQRVAIARALVGEPELILADEPTGNLDRRTGEEIMDLLQQLHHEGRTIIIVTHDDEVAKRCDRIIRIVDGKVLTDQNNYQNQV</sequence>
<comment type="caution">
    <text evidence="6">The sequence shown here is derived from an EMBL/GenBank/DDBJ whole genome shotgun (WGS) entry which is preliminary data.</text>
</comment>
<evidence type="ECO:0000259" key="5">
    <source>
        <dbReference type="PROSITE" id="PS50893"/>
    </source>
</evidence>
<dbReference type="SUPFAM" id="SSF52540">
    <property type="entry name" value="P-loop containing nucleoside triphosphate hydrolases"/>
    <property type="match status" value="1"/>
</dbReference>
<keyword evidence="3" id="KW-0547">Nucleotide-binding</keyword>
<dbReference type="GO" id="GO:0098796">
    <property type="term" value="C:membrane protein complex"/>
    <property type="evidence" value="ECO:0007669"/>
    <property type="project" value="UniProtKB-ARBA"/>
</dbReference>
<dbReference type="Pfam" id="PF00005">
    <property type="entry name" value="ABC_tran"/>
    <property type="match status" value="1"/>
</dbReference>
<dbReference type="AlphaFoldDB" id="A0A855YIY0"/>
<dbReference type="PROSITE" id="PS50893">
    <property type="entry name" value="ABC_TRANSPORTER_2"/>
    <property type="match status" value="1"/>
</dbReference>
<dbReference type="CDD" id="cd03255">
    <property type="entry name" value="ABC_MJ0796_LolCDE_FtsE"/>
    <property type="match status" value="1"/>
</dbReference>
<keyword evidence="2" id="KW-0813">Transport</keyword>
<dbReference type="InterPro" id="IPR017871">
    <property type="entry name" value="ABC_transporter-like_CS"/>
</dbReference>
<evidence type="ECO:0000256" key="2">
    <source>
        <dbReference type="ARBA" id="ARBA00022448"/>
    </source>
</evidence>
<name>A0A855YIY0_9BACL</name>
<dbReference type="PANTHER" id="PTHR42798">
    <property type="entry name" value="LIPOPROTEIN-RELEASING SYSTEM ATP-BINDING PROTEIN LOLD"/>
    <property type="match status" value="1"/>
</dbReference>
<dbReference type="FunFam" id="3.40.50.300:FF:000032">
    <property type="entry name" value="Export ABC transporter ATP-binding protein"/>
    <property type="match status" value="1"/>
</dbReference>
<protein>
    <submittedName>
        <fullName evidence="6">Putative ABC transport system ATP-binding protein</fullName>
    </submittedName>
</protein>
<evidence type="ECO:0000313" key="6">
    <source>
        <dbReference type="EMBL" id="PWW44894.1"/>
    </source>
</evidence>
<organism evidence="6 7">
    <name type="scientific">Paenibacillus pabuli</name>
    <dbReference type="NCBI Taxonomy" id="1472"/>
    <lineage>
        <taxon>Bacteria</taxon>
        <taxon>Bacillati</taxon>
        <taxon>Bacillota</taxon>
        <taxon>Bacilli</taxon>
        <taxon>Bacillales</taxon>
        <taxon>Paenibacillaceae</taxon>
        <taxon>Paenibacillus</taxon>
    </lineage>
</organism>
<dbReference type="InterPro" id="IPR003439">
    <property type="entry name" value="ABC_transporter-like_ATP-bd"/>
</dbReference>
<accession>A0A855YIY0</accession>
<gene>
    <name evidence="6" type="ORF">DET56_10194</name>
</gene>
<proteinExistence type="inferred from homology"/>
<dbReference type="InterPro" id="IPR003593">
    <property type="entry name" value="AAA+_ATPase"/>
</dbReference>